<comment type="caution">
    <text evidence="2">The sequence shown here is derived from an EMBL/GenBank/DDBJ whole genome shotgun (WGS) entry which is preliminary data.</text>
</comment>
<organism evidence="2 3">
    <name type="scientific">Apiotrichum porosum</name>
    <dbReference type="NCBI Taxonomy" id="105984"/>
    <lineage>
        <taxon>Eukaryota</taxon>
        <taxon>Fungi</taxon>
        <taxon>Dikarya</taxon>
        <taxon>Basidiomycota</taxon>
        <taxon>Agaricomycotina</taxon>
        <taxon>Tremellomycetes</taxon>
        <taxon>Trichosporonales</taxon>
        <taxon>Trichosporonaceae</taxon>
        <taxon>Apiotrichum</taxon>
    </lineage>
</organism>
<feature type="region of interest" description="Disordered" evidence="1">
    <location>
        <begin position="91"/>
        <end position="191"/>
    </location>
</feature>
<dbReference type="AlphaFoldDB" id="A0A427XGV8"/>
<feature type="compositionally biased region" description="Gly residues" evidence="1">
    <location>
        <begin position="107"/>
        <end position="116"/>
    </location>
</feature>
<dbReference type="Proteomes" id="UP000279236">
    <property type="component" value="Unassembled WGS sequence"/>
</dbReference>
<gene>
    <name evidence="2" type="ORF">EHS24_002511</name>
</gene>
<accession>A0A427XGV8</accession>
<evidence type="ECO:0000313" key="2">
    <source>
        <dbReference type="EMBL" id="RSH78056.1"/>
    </source>
</evidence>
<protein>
    <submittedName>
        <fullName evidence="2">Uncharacterized protein</fullName>
    </submittedName>
</protein>
<evidence type="ECO:0000313" key="3">
    <source>
        <dbReference type="Proteomes" id="UP000279236"/>
    </source>
</evidence>
<dbReference type="GeneID" id="39587054"/>
<evidence type="ECO:0000256" key="1">
    <source>
        <dbReference type="SAM" id="MobiDB-lite"/>
    </source>
</evidence>
<feature type="compositionally biased region" description="Low complexity" evidence="1">
    <location>
        <begin position="135"/>
        <end position="154"/>
    </location>
</feature>
<keyword evidence="3" id="KW-1185">Reference proteome</keyword>
<proteinExistence type="predicted"/>
<reference evidence="2 3" key="1">
    <citation type="submission" date="2018-11" db="EMBL/GenBank/DDBJ databases">
        <title>Genome sequence of Apiotrichum porosum DSM 27194.</title>
        <authorList>
            <person name="Aliyu H."/>
            <person name="Gorte O."/>
            <person name="Ochsenreither K."/>
        </authorList>
    </citation>
    <scope>NUCLEOTIDE SEQUENCE [LARGE SCALE GENOMIC DNA]</scope>
    <source>
        <strain evidence="2 3">DSM 27194</strain>
    </source>
</reference>
<feature type="compositionally biased region" description="Polar residues" evidence="1">
    <location>
        <begin position="160"/>
        <end position="169"/>
    </location>
</feature>
<dbReference type="RefSeq" id="XP_028473203.1">
    <property type="nucleotide sequence ID" value="XM_028618247.1"/>
</dbReference>
<feature type="compositionally biased region" description="Low complexity" evidence="1">
    <location>
        <begin position="97"/>
        <end position="106"/>
    </location>
</feature>
<sequence>MTSPTRLSTYTTLLTRTTPTPRSERFQVFLTSLTETLRAASFGHYLTIDSTAAPTSPVLAQSRQAADALLYEVLPPPEFWVTTSTASHLHSRRHSVHSASSSQEISGAGGSGGGTSAGAKLRPAPYALFKRRGSTHSSDSSSSPRPTRPTSTPPLDTGALSMTATSAPTSRGARSERGSRSAVDSSARPTKWPLPLDALYLEQAWHGSRALGQTIAQGLQLTQQQLSGQLSQLAPRRIPTPAPTHRRLEDATPAIILTPADASPPNLPPVQPRSPRMGILDMTSMRATPERPALAYVVSPLPAEQRQSHNSGSTLLKVLRGG</sequence>
<dbReference type="EMBL" id="RSCE01000013">
    <property type="protein sequence ID" value="RSH78056.1"/>
    <property type="molecule type" value="Genomic_DNA"/>
</dbReference>
<name>A0A427XGV8_9TREE</name>